<organism evidence="2 3">
    <name type="scientific">Shewanella corallii</name>
    <dbReference type="NCBI Taxonomy" id="560080"/>
    <lineage>
        <taxon>Bacteria</taxon>
        <taxon>Pseudomonadati</taxon>
        <taxon>Pseudomonadota</taxon>
        <taxon>Gammaproteobacteria</taxon>
        <taxon>Alteromonadales</taxon>
        <taxon>Shewanellaceae</taxon>
        <taxon>Shewanella</taxon>
    </lineage>
</organism>
<keyword evidence="1" id="KW-0812">Transmembrane</keyword>
<gene>
    <name evidence="2" type="ORF">L2725_22075</name>
</gene>
<dbReference type="EMBL" id="JAKIKT010000015">
    <property type="protein sequence ID" value="MCL2916427.1"/>
    <property type="molecule type" value="Genomic_DNA"/>
</dbReference>
<feature type="transmembrane region" description="Helical" evidence="1">
    <location>
        <begin position="188"/>
        <end position="209"/>
    </location>
</feature>
<proteinExistence type="predicted"/>
<dbReference type="Proteomes" id="UP001202831">
    <property type="component" value="Unassembled WGS sequence"/>
</dbReference>
<sequence length="349" mass="37207">MFRSLFCLKGTDTRSRFLAICAACWALLLILPALFGISPLLLILAAPLCFVIFAASQRAGSKASVYGLVLSGLYLLAWVLMVFGVASGALITAVVAAAPTVLITRQTLAVIKGAEQGYLAPGKNVPTSAGRRRREPVFGEAGDEYAEDFTACADDAIEDEVDAVRRERPTPADPIAELKALFAANPRLLPGAAIAVAAVIILSAAVSLWPQGAEETQMDEITVQQPTEPAAARDEVKLPDGFSLGLVDGRLVMSWLGDKGEAGELWSLASAKGDERCSVLKFNNGSEYRPVSVLMTADTVTEAWFSPLDARAVIQDVAMRGNAQLCGYKFSLKGTQSRLEAHRAFAPYL</sequence>
<keyword evidence="1" id="KW-1133">Transmembrane helix</keyword>
<protein>
    <submittedName>
        <fullName evidence="2">Uncharacterized protein</fullName>
    </submittedName>
</protein>
<keyword evidence="1" id="KW-0472">Membrane</keyword>
<comment type="caution">
    <text evidence="2">The sequence shown here is derived from an EMBL/GenBank/DDBJ whole genome shotgun (WGS) entry which is preliminary data.</text>
</comment>
<keyword evidence="3" id="KW-1185">Reference proteome</keyword>
<feature type="transmembrane region" description="Helical" evidence="1">
    <location>
        <begin position="73"/>
        <end position="98"/>
    </location>
</feature>
<accession>A0ABT0NDJ7</accession>
<evidence type="ECO:0000313" key="2">
    <source>
        <dbReference type="EMBL" id="MCL2916427.1"/>
    </source>
</evidence>
<dbReference type="RefSeq" id="WP_249250953.1">
    <property type="nucleotide sequence ID" value="NZ_JAKIKT010000015.1"/>
</dbReference>
<feature type="transmembrane region" description="Helical" evidence="1">
    <location>
        <begin position="20"/>
        <end position="53"/>
    </location>
</feature>
<evidence type="ECO:0000256" key="1">
    <source>
        <dbReference type="SAM" id="Phobius"/>
    </source>
</evidence>
<name>A0ABT0NDJ7_9GAMM</name>
<evidence type="ECO:0000313" key="3">
    <source>
        <dbReference type="Proteomes" id="UP001202831"/>
    </source>
</evidence>
<reference evidence="2 3" key="1">
    <citation type="submission" date="2022-01" db="EMBL/GenBank/DDBJ databases">
        <title>Whole genome-based taxonomy of the Shewanellaceae.</title>
        <authorList>
            <person name="Martin-Rodriguez A.J."/>
        </authorList>
    </citation>
    <scope>NUCLEOTIDE SEQUENCE [LARGE SCALE GENOMIC DNA]</scope>
    <source>
        <strain evidence="2 3">DSM 21332</strain>
    </source>
</reference>